<dbReference type="Proteomes" id="UP000077262">
    <property type="component" value="Unassembled WGS sequence"/>
</dbReference>
<gene>
    <name evidence="4" type="ORF">AX777_24515</name>
    <name evidence="3" type="ORF">EBF16_01305</name>
</gene>
<dbReference type="OrthoDB" id="121597at2"/>
<dbReference type="AlphaFoldDB" id="A0A177JTL3"/>
<dbReference type="EMBL" id="LSTR01000029">
    <property type="protein sequence ID" value="OAH44493.1"/>
    <property type="molecule type" value="Genomic_DNA"/>
</dbReference>
<proteinExistence type="inferred from homology"/>
<geneLocation type="plasmid" evidence="3">
    <name>pF1</name>
</geneLocation>
<dbReference type="InterPro" id="IPR035093">
    <property type="entry name" value="RelE/ParE_toxin_dom_sf"/>
</dbReference>
<organism evidence="4 5">
    <name type="scientific">Sphingobium yanoikuyae</name>
    <name type="common">Sphingomonas yanoikuyae</name>
    <dbReference type="NCBI Taxonomy" id="13690"/>
    <lineage>
        <taxon>Bacteria</taxon>
        <taxon>Pseudomonadati</taxon>
        <taxon>Pseudomonadota</taxon>
        <taxon>Alphaproteobacteria</taxon>
        <taxon>Sphingomonadales</taxon>
        <taxon>Sphingomonadaceae</taxon>
        <taxon>Sphingobium</taxon>
    </lineage>
</organism>
<reference evidence="4 5" key="1">
    <citation type="submission" date="2016-02" db="EMBL/GenBank/DDBJ databases">
        <authorList>
            <person name="Wen L."/>
            <person name="He K."/>
            <person name="Yang H."/>
        </authorList>
    </citation>
    <scope>NUCLEOTIDE SEQUENCE [LARGE SCALE GENOMIC DNA]</scope>
    <source>
        <strain evidence="4 5">CD09_2</strain>
    </source>
</reference>
<geneLocation type="plasmid" evidence="6">
    <name>pf1</name>
</geneLocation>
<evidence type="ECO:0000313" key="5">
    <source>
        <dbReference type="Proteomes" id="UP000077262"/>
    </source>
</evidence>
<comment type="similarity">
    <text evidence="1">Belongs to the RelE toxin family.</text>
</comment>
<keyword evidence="2" id="KW-1277">Toxin-antitoxin system</keyword>
<evidence type="ECO:0000313" key="4">
    <source>
        <dbReference type="EMBL" id="OAH44493.1"/>
    </source>
</evidence>
<reference evidence="3 6" key="2">
    <citation type="submission" date="2018-10" db="EMBL/GenBank/DDBJ databases">
        <title>Characterization and genome analysis of a novel bacterium Sphingobium yanoikuyae SJTF8 capable of degrading PAHs.</title>
        <authorList>
            <person name="Yin C."/>
            <person name="Xiong W."/>
            <person name="Liang R."/>
        </authorList>
    </citation>
    <scope>NUCLEOTIDE SEQUENCE [LARGE SCALE GENOMIC DNA]</scope>
    <source>
        <strain evidence="3 6">SJTF8</strain>
        <plasmid evidence="6">pf1</plasmid>
        <plasmid evidence="3">pF1</plasmid>
    </source>
</reference>
<evidence type="ECO:0000313" key="3">
    <source>
        <dbReference type="EMBL" id="AYO75659.1"/>
    </source>
</evidence>
<protein>
    <submittedName>
        <fullName evidence="4">Plasmid stabilization protein</fullName>
    </submittedName>
    <submittedName>
        <fullName evidence="3">Type II toxin-antitoxin system RelE/ParE family toxin</fullName>
    </submittedName>
</protein>
<evidence type="ECO:0000313" key="6">
    <source>
        <dbReference type="Proteomes" id="UP000280708"/>
    </source>
</evidence>
<accession>A0A177JTL3</accession>
<dbReference type="InterPro" id="IPR051803">
    <property type="entry name" value="TA_system_RelE-like_toxin"/>
</dbReference>
<dbReference type="EMBL" id="CP033227">
    <property type="protein sequence ID" value="AYO75659.1"/>
    <property type="molecule type" value="Genomic_DNA"/>
</dbReference>
<dbReference type="PANTHER" id="PTHR33755:SF7">
    <property type="entry name" value="TOXIN MODULE OF TOXIN-ANTITOXIN SYSTEM RELE_STBE FAMILY"/>
    <property type="match status" value="1"/>
</dbReference>
<evidence type="ECO:0000256" key="2">
    <source>
        <dbReference type="ARBA" id="ARBA00022649"/>
    </source>
</evidence>
<dbReference type="Proteomes" id="UP000280708">
    <property type="component" value="Plasmid pF1"/>
</dbReference>
<name>A0A177JTL3_SPHYA</name>
<dbReference type="InterPro" id="IPR007712">
    <property type="entry name" value="RelE/ParE_toxin"/>
</dbReference>
<dbReference type="Gene3D" id="3.30.2310.20">
    <property type="entry name" value="RelE-like"/>
    <property type="match status" value="1"/>
</dbReference>
<keyword evidence="3" id="KW-0614">Plasmid</keyword>
<dbReference type="PANTHER" id="PTHR33755">
    <property type="entry name" value="TOXIN PARE1-RELATED"/>
    <property type="match status" value="1"/>
</dbReference>
<evidence type="ECO:0000256" key="1">
    <source>
        <dbReference type="ARBA" id="ARBA00006226"/>
    </source>
</evidence>
<sequence>MPRLIWTPSALADVERLHNWLKPTDADAARRAVAAIRAGVTVLAQSPHVGRPMEEMDPEYREKLIAFGNSGYVALYRLDGDVVAILAVRHQKESGYP</sequence>
<dbReference type="Pfam" id="PF05016">
    <property type="entry name" value="ParE_toxin"/>
    <property type="match status" value="1"/>
</dbReference>